<dbReference type="OrthoDB" id="412383at2759"/>
<dbReference type="GO" id="GO:0051213">
    <property type="term" value="F:dioxygenase activity"/>
    <property type="evidence" value="ECO:0007669"/>
    <property type="project" value="UniProtKB-KW"/>
</dbReference>
<keyword evidence="5" id="KW-1185">Reference proteome</keyword>
<protein>
    <submittedName>
        <fullName evidence="4">2-nitropropane dioxygenase</fullName>
    </submittedName>
</protein>
<dbReference type="Gene3D" id="3.20.20.70">
    <property type="entry name" value="Aldolase class I"/>
    <property type="match status" value="1"/>
</dbReference>
<keyword evidence="4" id="KW-0223">Dioxygenase</keyword>
<evidence type="ECO:0000313" key="5">
    <source>
        <dbReference type="Proteomes" id="UP000242146"/>
    </source>
</evidence>
<gene>
    <name evidence="4" type="ORF">DM01DRAFT_1086221</name>
</gene>
<evidence type="ECO:0000256" key="1">
    <source>
        <dbReference type="ARBA" id="ARBA00022630"/>
    </source>
</evidence>
<dbReference type="STRING" id="101127.A0A1X2GEE8"/>
<reference evidence="4 5" key="1">
    <citation type="submission" date="2016-07" db="EMBL/GenBank/DDBJ databases">
        <title>Pervasive Adenine N6-methylation of Active Genes in Fungi.</title>
        <authorList>
            <consortium name="DOE Joint Genome Institute"/>
            <person name="Mondo S.J."/>
            <person name="Dannebaum R.O."/>
            <person name="Kuo R.C."/>
            <person name="Labutti K."/>
            <person name="Haridas S."/>
            <person name="Kuo A."/>
            <person name="Salamov A."/>
            <person name="Ahrendt S.R."/>
            <person name="Lipzen A."/>
            <person name="Sullivan W."/>
            <person name="Andreopoulos W.B."/>
            <person name="Clum A."/>
            <person name="Lindquist E."/>
            <person name="Daum C."/>
            <person name="Ramamoorthy G.K."/>
            <person name="Gryganskyi A."/>
            <person name="Culley D."/>
            <person name="Magnuson J.K."/>
            <person name="James T.Y."/>
            <person name="O'Malley M.A."/>
            <person name="Stajich J.E."/>
            <person name="Spatafora J.W."/>
            <person name="Visel A."/>
            <person name="Grigoriev I.V."/>
        </authorList>
    </citation>
    <scope>NUCLEOTIDE SEQUENCE [LARGE SCALE GENOMIC DNA]</scope>
    <source>
        <strain evidence="4 5">NRRL 3301</strain>
    </source>
</reference>
<dbReference type="SUPFAM" id="SSF51412">
    <property type="entry name" value="Inosine monophosphate dehydrogenase (IMPDH)"/>
    <property type="match status" value="1"/>
</dbReference>
<dbReference type="PANTHER" id="PTHR32332">
    <property type="entry name" value="2-NITROPROPANE DIOXYGENASE"/>
    <property type="match status" value="1"/>
</dbReference>
<dbReference type="Proteomes" id="UP000242146">
    <property type="component" value="Unassembled WGS sequence"/>
</dbReference>
<dbReference type="InterPro" id="IPR004136">
    <property type="entry name" value="NMO"/>
</dbReference>
<dbReference type="GO" id="GO:0018580">
    <property type="term" value="F:nitronate monooxygenase activity"/>
    <property type="evidence" value="ECO:0007669"/>
    <property type="project" value="InterPro"/>
</dbReference>
<sequence length="329" mass="35617">MPIRTKLTQLLGLKHPIVQGGMMWVGRAPLAAAVSNAGGLGILTGLTQPTPEALRDEIRNCRAKLTANQPFGVNLTFLPTISPPPYKEYAQVIIDEKVPVVETAGNNPGEFIEMFKRAGIFTIHKCVAVRHAMTAERIGVDMVSMDGFECAGHPGMDELTLMILLAKSSKKLKIPFLASGGMGDGQGLAAALALGAEGINMGTRFVATKEAPVHNNIKQALVDGDERNTALIYRPLRNTARVYKNKPAVQVNEIEKEKQSNLVFEDIQPLVAGNLGRQAMESGEIDAGIWTAGPVMGLIDDVPTCQELLDRIVKEAEDIVREKLVSRIY</sequence>
<proteinExistence type="predicted"/>
<dbReference type="Pfam" id="PF03060">
    <property type="entry name" value="NMO"/>
    <property type="match status" value="1"/>
</dbReference>
<name>A0A1X2GEE8_9FUNG</name>
<keyword evidence="2" id="KW-0288">FMN</keyword>
<dbReference type="PANTHER" id="PTHR32332:SF20">
    <property type="entry name" value="2-NITROPROPANE DIOXYGENASE-LIKE PROTEIN"/>
    <property type="match status" value="1"/>
</dbReference>
<dbReference type="AlphaFoldDB" id="A0A1X2GEE8"/>
<comment type="caution">
    <text evidence="4">The sequence shown here is derived from an EMBL/GenBank/DDBJ whole genome shotgun (WGS) entry which is preliminary data.</text>
</comment>
<evidence type="ECO:0000256" key="2">
    <source>
        <dbReference type="ARBA" id="ARBA00022643"/>
    </source>
</evidence>
<dbReference type="EMBL" id="MCGT01000021">
    <property type="protein sequence ID" value="ORX51214.1"/>
    <property type="molecule type" value="Genomic_DNA"/>
</dbReference>
<organism evidence="4 5">
    <name type="scientific">Hesseltinella vesiculosa</name>
    <dbReference type="NCBI Taxonomy" id="101127"/>
    <lineage>
        <taxon>Eukaryota</taxon>
        <taxon>Fungi</taxon>
        <taxon>Fungi incertae sedis</taxon>
        <taxon>Mucoromycota</taxon>
        <taxon>Mucoromycotina</taxon>
        <taxon>Mucoromycetes</taxon>
        <taxon>Mucorales</taxon>
        <taxon>Cunninghamellaceae</taxon>
        <taxon>Hesseltinella</taxon>
    </lineage>
</organism>
<accession>A0A1X2GEE8</accession>
<keyword evidence="1" id="KW-0285">Flavoprotein</keyword>
<keyword evidence="3" id="KW-0560">Oxidoreductase</keyword>
<dbReference type="CDD" id="cd04730">
    <property type="entry name" value="NPD_like"/>
    <property type="match status" value="1"/>
</dbReference>
<evidence type="ECO:0000313" key="4">
    <source>
        <dbReference type="EMBL" id="ORX51214.1"/>
    </source>
</evidence>
<dbReference type="InterPro" id="IPR013785">
    <property type="entry name" value="Aldolase_TIM"/>
</dbReference>
<evidence type="ECO:0000256" key="3">
    <source>
        <dbReference type="ARBA" id="ARBA00023002"/>
    </source>
</evidence>